<evidence type="ECO:0000256" key="9">
    <source>
        <dbReference type="ARBA" id="ARBA00025362"/>
    </source>
</evidence>
<dbReference type="GO" id="GO:0005874">
    <property type="term" value="C:microtubule"/>
    <property type="evidence" value="ECO:0007669"/>
    <property type="project" value="UniProtKB-UniRule"/>
</dbReference>
<evidence type="ECO:0000256" key="6">
    <source>
        <dbReference type="ARBA" id="ARBA00023017"/>
    </source>
</evidence>
<dbReference type="PIRSF" id="PIRSF009998">
    <property type="entry name" value="DLC7"/>
    <property type="match status" value="1"/>
</dbReference>
<dbReference type="PANTHER" id="PTHR10779">
    <property type="entry name" value="DYNEIN LIGHT CHAIN ROADBLOCK"/>
    <property type="match status" value="1"/>
</dbReference>
<comment type="function">
    <text evidence="9">Acts as one of several non-catalytic accessory components of the cytoplasmic dynein 1 complex that are thought to be involved in linking dynein to cargos and to adapter proteins that regulate dynein function. Cytoplasmic dynein 1 acts as a motor for the intracellular retrograde motility of vesicles and organelles along microtubules.</text>
</comment>
<keyword evidence="5 10" id="KW-0493">Microtubule</keyword>
<gene>
    <name evidence="12" type="ORF">ASEP1449_LOCUS20106</name>
</gene>
<comment type="subcellular location">
    <subcellularLocation>
        <location evidence="1 10">Cytoplasm</location>
        <location evidence="1 10">Cytoskeleton</location>
    </subcellularLocation>
</comment>
<evidence type="ECO:0000256" key="3">
    <source>
        <dbReference type="ARBA" id="ARBA00022448"/>
    </source>
</evidence>
<organism evidence="12">
    <name type="scientific">Attheya septentrionalis</name>
    <dbReference type="NCBI Taxonomy" id="420275"/>
    <lineage>
        <taxon>Eukaryota</taxon>
        <taxon>Sar</taxon>
        <taxon>Stramenopiles</taxon>
        <taxon>Ochrophyta</taxon>
        <taxon>Bacillariophyta</taxon>
        <taxon>Coscinodiscophyceae</taxon>
        <taxon>Chaetocerotophycidae</taxon>
        <taxon>Chaetocerotales</taxon>
        <taxon>Attheyaceae</taxon>
        <taxon>Attheya</taxon>
    </lineage>
</organism>
<dbReference type="Gene3D" id="3.30.450.30">
    <property type="entry name" value="Dynein light chain 2a, cytoplasmic"/>
    <property type="match status" value="1"/>
</dbReference>
<keyword evidence="3 10" id="KW-0813">Transport</keyword>
<sequence>MADAATSSNDSNELDEIMGRLQSHKGVEGILILNKEGQTIQSTLSEEQTLTHGGRIGKLASGATSLIESLDETDELTFLRIKSKHREILVSPDKSGYLLVVIQNPNTSE</sequence>
<evidence type="ECO:0000256" key="8">
    <source>
        <dbReference type="ARBA" id="ARBA00023212"/>
    </source>
</evidence>
<dbReference type="Pfam" id="PF03259">
    <property type="entry name" value="Robl_LC7"/>
    <property type="match status" value="1"/>
</dbReference>
<proteinExistence type="inferred from homology"/>
<keyword evidence="8 10" id="KW-0206">Cytoskeleton</keyword>
<evidence type="ECO:0000256" key="2">
    <source>
        <dbReference type="ARBA" id="ARBA00007191"/>
    </source>
</evidence>
<dbReference type="InterPro" id="IPR016561">
    <property type="entry name" value="DYNLRB1/2"/>
</dbReference>
<dbReference type="InterPro" id="IPR004942">
    <property type="entry name" value="Roadblock/LAMTOR2_dom"/>
</dbReference>
<dbReference type="GO" id="GO:0005868">
    <property type="term" value="C:cytoplasmic dynein complex"/>
    <property type="evidence" value="ECO:0007669"/>
    <property type="project" value="UniProtKB-UniRule"/>
</dbReference>
<dbReference type="GO" id="GO:0007018">
    <property type="term" value="P:microtubule-based movement"/>
    <property type="evidence" value="ECO:0007669"/>
    <property type="project" value="UniProtKB-UniRule"/>
</dbReference>
<dbReference type="GO" id="GO:0045505">
    <property type="term" value="F:dynein intermediate chain binding"/>
    <property type="evidence" value="ECO:0007669"/>
    <property type="project" value="UniProtKB-UniRule"/>
</dbReference>
<name>A0A7S2URR9_9STRA</name>
<dbReference type="SMART" id="SM00960">
    <property type="entry name" value="Robl_LC7"/>
    <property type="match status" value="1"/>
</dbReference>
<evidence type="ECO:0000256" key="1">
    <source>
        <dbReference type="ARBA" id="ARBA00004245"/>
    </source>
</evidence>
<evidence type="ECO:0000259" key="11">
    <source>
        <dbReference type="SMART" id="SM00960"/>
    </source>
</evidence>
<comment type="similarity">
    <text evidence="2 10">Belongs to the GAMAD family.</text>
</comment>
<dbReference type="AlphaFoldDB" id="A0A7S2URR9"/>
<keyword evidence="6 10" id="KW-0243">Dynein</keyword>
<evidence type="ECO:0000256" key="7">
    <source>
        <dbReference type="ARBA" id="ARBA00023175"/>
    </source>
</evidence>
<dbReference type="EMBL" id="HBHQ01029627">
    <property type="protein sequence ID" value="CAD9828271.1"/>
    <property type="molecule type" value="Transcribed_RNA"/>
</dbReference>
<accession>A0A7S2URR9</accession>
<reference evidence="12" key="1">
    <citation type="submission" date="2021-01" db="EMBL/GenBank/DDBJ databases">
        <authorList>
            <person name="Corre E."/>
            <person name="Pelletier E."/>
            <person name="Niang G."/>
            <person name="Scheremetjew M."/>
            <person name="Finn R."/>
            <person name="Kale V."/>
            <person name="Holt S."/>
            <person name="Cochrane G."/>
            <person name="Meng A."/>
            <person name="Brown T."/>
            <person name="Cohen L."/>
        </authorList>
    </citation>
    <scope>NUCLEOTIDE SEQUENCE</scope>
    <source>
        <strain evidence="12">CCMP2084</strain>
    </source>
</reference>
<keyword evidence="4 10" id="KW-0963">Cytoplasm</keyword>
<keyword evidence="7 10" id="KW-0505">Motor protein</keyword>
<evidence type="ECO:0000256" key="5">
    <source>
        <dbReference type="ARBA" id="ARBA00022701"/>
    </source>
</evidence>
<evidence type="ECO:0000313" key="12">
    <source>
        <dbReference type="EMBL" id="CAD9828271.1"/>
    </source>
</evidence>
<evidence type="ECO:0000256" key="4">
    <source>
        <dbReference type="ARBA" id="ARBA00022490"/>
    </source>
</evidence>
<dbReference type="GO" id="GO:0005737">
    <property type="term" value="C:cytoplasm"/>
    <property type="evidence" value="ECO:0007669"/>
    <property type="project" value="UniProtKB-UniRule"/>
</dbReference>
<protein>
    <recommendedName>
        <fullName evidence="10">Dynein light chain roadblock</fullName>
    </recommendedName>
</protein>
<dbReference type="SUPFAM" id="SSF103196">
    <property type="entry name" value="Roadblock/LC7 domain"/>
    <property type="match status" value="1"/>
</dbReference>
<evidence type="ECO:0000256" key="10">
    <source>
        <dbReference type="PIRNR" id="PIRNR009998"/>
    </source>
</evidence>
<feature type="domain" description="Roadblock/LAMTOR2" evidence="11">
    <location>
        <begin position="14"/>
        <end position="103"/>
    </location>
</feature>